<sequence>MNSKKTVLVAAGICIVLLGLAFVNNNLEKNKKKPYERNTENSDTSETISETDDQTDSEPTTEESKKISIVSGDVGNNDEEKNWKNTAGDNIFNSDGVKVECLSVDVVEDTDIVKQTKYSAECFKTGELPDPDFIEKITDMEAVFEQAPDYEKLYNSPVENEDDMNKLREMQEKYKDLLEENTKYIHPKTRYYFVKCRITNENEEAVDKVLSFYTQFVLSNKSQMWNVDNQVYFDKSIHMVGDDRADWFFLRTLEPAEVLECTLGFEVSDSYNGSVTLYIGEPPLTDELFDPDSYPDLVKLDNIPRER</sequence>
<dbReference type="AlphaFoldDB" id="A0AAI9NZ47"/>
<name>A0AAI9NZ47_9FIRM</name>
<feature type="region of interest" description="Disordered" evidence="1">
    <location>
        <begin position="33"/>
        <end position="80"/>
    </location>
</feature>
<reference evidence="2" key="1">
    <citation type="submission" date="2020-06" db="EMBL/GenBank/DDBJ databases">
        <title>Characterization of fructooligosaccharide metabolism and fructooligosaccharide-degrading enzymes in human commensal butyrate producers.</title>
        <authorList>
            <person name="Tanno H."/>
            <person name="Fujii T."/>
            <person name="Hirano K."/>
            <person name="Maeno S."/>
            <person name="Tonozuka T."/>
            <person name="Sakamoto M."/>
            <person name="Ohkuma M."/>
            <person name="Tochio T."/>
            <person name="Endo A."/>
        </authorList>
    </citation>
    <scope>NUCLEOTIDE SEQUENCE</scope>
    <source>
        <strain evidence="2">JCM 31265</strain>
    </source>
</reference>
<organism evidence="2 3">
    <name type="scientific">Coprococcus eutactus</name>
    <dbReference type="NCBI Taxonomy" id="33043"/>
    <lineage>
        <taxon>Bacteria</taxon>
        <taxon>Bacillati</taxon>
        <taxon>Bacillota</taxon>
        <taxon>Clostridia</taxon>
        <taxon>Lachnospirales</taxon>
        <taxon>Lachnospiraceae</taxon>
        <taxon>Coprococcus</taxon>
    </lineage>
</organism>
<evidence type="ECO:0000313" key="2">
    <source>
        <dbReference type="EMBL" id="GFO94936.1"/>
    </source>
</evidence>
<accession>A0AAI9NZ47</accession>
<evidence type="ECO:0000313" key="3">
    <source>
        <dbReference type="Proteomes" id="UP000660047"/>
    </source>
</evidence>
<gene>
    <name evidence="2" type="ORF">COEU31_19820</name>
</gene>
<protein>
    <submittedName>
        <fullName evidence="2">Uncharacterized protein</fullName>
    </submittedName>
</protein>
<dbReference type="EMBL" id="BLYL01000012">
    <property type="protein sequence ID" value="GFO94936.1"/>
    <property type="molecule type" value="Genomic_DNA"/>
</dbReference>
<feature type="compositionally biased region" description="Acidic residues" evidence="1">
    <location>
        <begin position="49"/>
        <end position="61"/>
    </location>
</feature>
<dbReference type="Proteomes" id="UP000660047">
    <property type="component" value="Unassembled WGS sequence"/>
</dbReference>
<dbReference type="RefSeq" id="WP_055222417.1">
    <property type="nucleotide sequence ID" value="NZ_BLYL01000012.1"/>
</dbReference>
<proteinExistence type="predicted"/>
<evidence type="ECO:0000256" key="1">
    <source>
        <dbReference type="SAM" id="MobiDB-lite"/>
    </source>
</evidence>
<comment type="caution">
    <text evidence="2">The sequence shown here is derived from an EMBL/GenBank/DDBJ whole genome shotgun (WGS) entry which is preliminary data.</text>
</comment>